<evidence type="ECO:0000256" key="2">
    <source>
        <dbReference type="RuleBase" id="RU362080"/>
    </source>
</evidence>
<dbReference type="RefSeq" id="WP_136935381.1">
    <property type="nucleotide sequence ID" value="NZ_SSMQ01000086.1"/>
</dbReference>
<proteinExistence type="inferred from homology"/>
<dbReference type="OrthoDB" id="361281at2"/>
<protein>
    <recommendedName>
        <fullName evidence="2">Antitoxin</fullName>
    </recommendedName>
</protein>
<dbReference type="AlphaFoldDB" id="A0A4U1IQP4"/>
<evidence type="ECO:0000313" key="3">
    <source>
        <dbReference type="EMBL" id="TKC96460.1"/>
    </source>
</evidence>
<accession>A0A4U1IQP4</accession>
<comment type="caution">
    <text evidence="3">The sequence shown here is derived from an EMBL/GenBank/DDBJ whole genome shotgun (WGS) entry which is preliminary data.</text>
</comment>
<dbReference type="Proteomes" id="UP000309215">
    <property type="component" value="Unassembled WGS sequence"/>
</dbReference>
<dbReference type="NCBIfam" id="TIGR01552">
    <property type="entry name" value="phd_fam"/>
    <property type="match status" value="1"/>
</dbReference>
<reference evidence="3 4" key="1">
    <citation type="submission" date="2019-04" db="EMBL/GenBank/DDBJ databases">
        <authorList>
            <person name="Li Y."/>
            <person name="Wang J."/>
        </authorList>
    </citation>
    <scope>NUCLEOTIDE SEQUENCE [LARGE SCALE GENOMIC DNA]</scope>
    <source>
        <strain evidence="3 4">DSM 14668</strain>
    </source>
</reference>
<evidence type="ECO:0000256" key="1">
    <source>
        <dbReference type="ARBA" id="ARBA00009981"/>
    </source>
</evidence>
<sequence>MKGTAKRTGKVWRLEEAKSRLGEVVDEAKKHGPQVIRRRGVEAAVVLSFDDYVKLVKPKGSLVEFLAGSPLAGSELEVERSKDPGRPVDL</sequence>
<gene>
    <name evidence="3" type="ORF">E8A74_45215</name>
</gene>
<organism evidence="3 4">
    <name type="scientific">Polyangium fumosum</name>
    <dbReference type="NCBI Taxonomy" id="889272"/>
    <lineage>
        <taxon>Bacteria</taxon>
        <taxon>Pseudomonadati</taxon>
        <taxon>Myxococcota</taxon>
        <taxon>Polyangia</taxon>
        <taxon>Polyangiales</taxon>
        <taxon>Polyangiaceae</taxon>
        <taxon>Polyangium</taxon>
    </lineage>
</organism>
<comment type="similarity">
    <text evidence="1 2">Belongs to the phD/YefM antitoxin family.</text>
</comment>
<evidence type="ECO:0000313" key="4">
    <source>
        <dbReference type="Proteomes" id="UP000309215"/>
    </source>
</evidence>
<dbReference type="EMBL" id="SSMQ01000086">
    <property type="protein sequence ID" value="TKC96460.1"/>
    <property type="molecule type" value="Genomic_DNA"/>
</dbReference>
<dbReference type="Pfam" id="PF02604">
    <property type="entry name" value="PhdYeFM_antitox"/>
    <property type="match status" value="1"/>
</dbReference>
<comment type="function">
    <text evidence="2">Antitoxin component of a type II toxin-antitoxin (TA) system.</text>
</comment>
<name>A0A4U1IQP4_9BACT</name>
<dbReference type="InterPro" id="IPR036165">
    <property type="entry name" value="YefM-like_sf"/>
</dbReference>
<dbReference type="SUPFAM" id="SSF143120">
    <property type="entry name" value="YefM-like"/>
    <property type="match status" value="1"/>
</dbReference>
<keyword evidence="4" id="KW-1185">Reference proteome</keyword>
<dbReference type="Gene3D" id="3.40.1620.10">
    <property type="entry name" value="YefM-like domain"/>
    <property type="match status" value="1"/>
</dbReference>
<dbReference type="InterPro" id="IPR006442">
    <property type="entry name" value="Antitoxin_Phd/YefM"/>
</dbReference>